<keyword evidence="5" id="KW-1185">Reference proteome</keyword>
<dbReference type="eggNOG" id="COG2310">
    <property type="taxonomic scope" value="Bacteria"/>
</dbReference>
<name>F4QGV6_9CAUL</name>
<dbReference type="InterPro" id="IPR003325">
    <property type="entry name" value="TerD"/>
</dbReference>
<dbReference type="PANTHER" id="PTHR32097:SF3">
    <property type="entry name" value="TELLURITE RESISTANCE PROTEIN"/>
    <property type="match status" value="1"/>
</dbReference>
<accession>F4QGV6</accession>
<dbReference type="InterPro" id="IPR017115">
    <property type="entry name" value="Tellurite_resistance_TerA"/>
</dbReference>
<dbReference type="CDD" id="cd06974">
    <property type="entry name" value="TerD_like"/>
    <property type="match status" value="2"/>
</dbReference>
<keyword evidence="1" id="KW-0778">Tellurium resistance</keyword>
<feature type="domain" description="TerD" evidence="3">
    <location>
        <begin position="30"/>
        <end position="160"/>
    </location>
</feature>
<proteinExistence type="predicted"/>
<dbReference type="RefSeq" id="WP_006272911.1">
    <property type="nucleotide sequence ID" value="NZ_GL883077.1"/>
</dbReference>
<dbReference type="eggNOG" id="COG4110">
    <property type="taxonomic scope" value="Bacteria"/>
</dbReference>
<dbReference type="PIRSF" id="PIRSF037118">
    <property type="entry name" value="Tellurite_resistance_TerA"/>
    <property type="match status" value="1"/>
</dbReference>
<dbReference type="Gene3D" id="2.60.60.30">
    <property type="entry name" value="sav2460 like domains"/>
    <property type="match status" value="2"/>
</dbReference>
<evidence type="ECO:0000256" key="2">
    <source>
        <dbReference type="SAM" id="MobiDB-lite"/>
    </source>
</evidence>
<dbReference type="Pfam" id="PF02342">
    <property type="entry name" value="TerD"/>
    <property type="match status" value="1"/>
</dbReference>
<evidence type="ECO:0000313" key="5">
    <source>
        <dbReference type="Proteomes" id="UP000006512"/>
    </source>
</evidence>
<dbReference type="OrthoDB" id="570928at2"/>
<feature type="region of interest" description="Disordered" evidence="2">
    <location>
        <begin position="168"/>
        <end position="193"/>
    </location>
</feature>
<evidence type="ECO:0000259" key="3">
    <source>
        <dbReference type="Pfam" id="PF02342"/>
    </source>
</evidence>
<dbReference type="EMBL" id="GL883077">
    <property type="protein sequence ID" value="EGF93709.1"/>
    <property type="molecule type" value="Genomic_DNA"/>
</dbReference>
<dbReference type="STRING" id="715226.ABI_21510"/>
<sequence length="395" mass="42294">MQLQQGEKRSLADFGIGAQCAVKVEFGLDGADIAAFGLNKERKIGDDRYVVLFSNTRSPEGAISLVPAAGSAVFSLELDRLPDTIDRVVFTATHDSRPIGDSRPLAVTLGNNAASFDVAQYLSNEKAVMLVEIYRHSSGWRVGTIAAGFAGGLASLISHFGGEVADAPAAAPASAPTPAPAAPAPAASAPPSAPVSLKKVTLEKGNPRVSLQKTGASFGEIILNLNWSQPEQKRGLFGGGPKNVDLDLGVMFELQDGYKGCIQGLGRSFGDYEHEPYIQLSGDDRTGAVSTGETIRVNGRHFDKIKRIGVFALIYEGVPNWQQTDGVVRMTMPGQPEIEIRLVEGRDNSRLCGIALINNVNGTLQVDRHMQYYRDQKQFADDIGIILRWAAGSKD</sequence>
<organism evidence="4 5">
    <name type="scientific">Asticcacaulis biprosthecium C19</name>
    <dbReference type="NCBI Taxonomy" id="715226"/>
    <lineage>
        <taxon>Bacteria</taxon>
        <taxon>Pseudomonadati</taxon>
        <taxon>Pseudomonadota</taxon>
        <taxon>Alphaproteobacteria</taxon>
        <taxon>Caulobacterales</taxon>
        <taxon>Caulobacteraceae</taxon>
        <taxon>Asticcacaulis</taxon>
    </lineage>
</organism>
<gene>
    <name evidence="4" type="ORF">ABI_21510</name>
</gene>
<dbReference type="PANTHER" id="PTHR32097">
    <property type="entry name" value="CAMP-BINDING PROTEIN 1-RELATED"/>
    <property type="match status" value="1"/>
</dbReference>
<evidence type="ECO:0000313" key="4">
    <source>
        <dbReference type="EMBL" id="EGF93709.1"/>
    </source>
</evidence>
<dbReference type="GO" id="GO:0046690">
    <property type="term" value="P:response to tellurium ion"/>
    <property type="evidence" value="ECO:0007669"/>
    <property type="project" value="UniProtKB-KW"/>
</dbReference>
<reference evidence="5" key="1">
    <citation type="submission" date="2011-03" db="EMBL/GenBank/DDBJ databases">
        <title>Draft genome sequence of Brevundimonas diminuta.</title>
        <authorList>
            <person name="Brown P.J.B."/>
            <person name="Buechlein A."/>
            <person name="Hemmerich C."/>
            <person name="Brun Y.V."/>
        </authorList>
    </citation>
    <scope>NUCLEOTIDE SEQUENCE [LARGE SCALE GENOMIC DNA]</scope>
    <source>
        <strain evidence="5">C19</strain>
    </source>
</reference>
<dbReference type="InterPro" id="IPR051324">
    <property type="entry name" value="Stress/Tellurium_Resist"/>
</dbReference>
<protein>
    <submittedName>
        <fullName evidence="4">TerA</fullName>
    </submittedName>
</protein>
<dbReference type="AlphaFoldDB" id="F4QGV6"/>
<dbReference type="HOGENOM" id="CLU_047549_0_0_5"/>
<evidence type="ECO:0000256" key="1">
    <source>
        <dbReference type="ARBA" id="ARBA00022686"/>
    </source>
</evidence>
<dbReference type="Proteomes" id="UP000006512">
    <property type="component" value="Unassembled WGS sequence"/>
</dbReference>